<evidence type="ECO:0000256" key="1">
    <source>
        <dbReference type="ARBA" id="ARBA00001936"/>
    </source>
</evidence>
<dbReference type="NCBIfam" id="TIGR00560">
    <property type="entry name" value="pgsA"/>
    <property type="match status" value="1"/>
</dbReference>
<dbReference type="FunFam" id="1.20.120.1760:FF:000008">
    <property type="entry name" value="CDP-diacylglycerol--glycerol-3-phosphate 3-phosphatidyltransferase 2"/>
    <property type="match status" value="1"/>
</dbReference>
<keyword evidence="7 13" id="KW-1133">Transmembrane helix</keyword>
<dbReference type="Proteomes" id="UP000054498">
    <property type="component" value="Unassembled WGS sequence"/>
</dbReference>
<keyword evidence="15" id="KW-1185">Reference proteome</keyword>
<keyword evidence="4" id="KW-0444">Lipid biosynthesis</keyword>
<evidence type="ECO:0000256" key="5">
    <source>
        <dbReference type="ARBA" id="ARBA00022679"/>
    </source>
</evidence>
<dbReference type="OrthoDB" id="10020554at2759"/>
<keyword evidence="9 13" id="KW-0472">Membrane</keyword>
<keyword evidence="11" id="KW-1208">Phospholipid metabolism</keyword>
<dbReference type="InterPro" id="IPR048254">
    <property type="entry name" value="CDP_ALCOHOL_P_TRANSF_CS"/>
</dbReference>
<dbReference type="STRING" id="145388.A0A0D2LX92"/>
<feature type="transmembrane region" description="Helical" evidence="13">
    <location>
        <begin position="39"/>
        <end position="56"/>
    </location>
</feature>
<feature type="transmembrane region" description="Helical" evidence="13">
    <location>
        <begin position="178"/>
        <end position="202"/>
    </location>
</feature>
<feature type="transmembrane region" description="Helical" evidence="13">
    <location>
        <begin position="12"/>
        <end position="33"/>
    </location>
</feature>
<evidence type="ECO:0000256" key="8">
    <source>
        <dbReference type="ARBA" id="ARBA00023098"/>
    </source>
</evidence>
<comment type="cofactor">
    <cofactor evidence="1">
        <name>Mn(2+)</name>
        <dbReference type="ChEBI" id="CHEBI:29035"/>
    </cofactor>
</comment>
<gene>
    <name evidence="14" type="ORF">MNEG_11909</name>
</gene>
<dbReference type="Gene3D" id="1.20.120.1760">
    <property type="match status" value="1"/>
</dbReference>
<keyword evidence="5 12" id="KW-0808">Transferase</keyword>
<evidence type="ECO:0000256" key="13">
    <source>
        <dbReference type="SAM" id="Phobius"/>
    </source>
</evidence>
<dbReference type="AlphaFoldDB" id="A0A0D2LX92"/>
<dbReference type="RefSeq" id="XP_013895074.1">
    <property type="nucleotide sequence ID" value="XM_014039620.1"/>
</dbReference>
<keyword evidence="10" id="KW-0594">Phospholipid biosynthesis</keyword>
<evidence type="ECO:0000313" key="14">
    <source>
        <dbReference type="EMBL" id="KIY96054.1"/>
    </source>
</evidence>
<dbReference type="EMBL" id="KK103183">
    <property type="protein sequence ID" value="KIY96054.1"/>
    <property type="molecule type" value="Genomic_DNA"/>
</dbReference>
<dbReference type="PANTHER" id="PTHR14269">
    <property type="entry name" value="CDP-DIACYLGLYCEROL--GLYCEROL-3-PHOSPHATE 3-PHOSPHATIDYLTRANSFERASE-RELATED"/>
    <property type="match status" value="1"/>
</dbReference>
<dbReference type="PANTHER" id="PTHR14269:SF62">
    <property type="entry name" value="CDP-DIACYLGLYCEROL--GLYCEROL-3-PHOSPHATE 3-PHOSPHATIDYLTRANSFERASE 1, CHLOROPLASTIC"/>
    <property type="match status" value="1"/>
</dbReference>
<dbReference type="InterPro" id="IPR000462">
    <property type="entry name" value="CDP-OH_P_trans"/>
</dbReference>
<dbReference type="GO" id="GO:0005737">
    <property type="term" value="C:cytoplasm"/>
    <property type="evidence" value="ECO:0007669"/>
    <property type="project" value="UniProtKB-ARBA"/>
</dbReference>
<dbReference type="PIRSF" id="PIRSF000847">
    <property type="entry name" value="Phos_ph_gly_syn"/>
    <property type="match status" value="1"/>
</dbReference>
<evidence type="ECO:0000256" key="4">
    <source>
        <dbReference type="ARBA" id="ARBA00022516"/>
    </source>
</evidence>
<comment type="similarity">
    <text evidence="3 12">Belongs to the CDP-alcohol phosphatidyltransferase class-I family.</text>
</comment>
<dbReference type="GO" id="GO:0008444">
    <property type="term" value="F:CDP-diacylglycerol-glycerol-3-phosphate 3-phosphatidyltransferase activity"/>
    <property type="evidence" value="ECO:0007669"/>
    <property type="project" value="UniProtKB-EC"/>
</dbReference>
<proteinExistence type="inferred from homology"/>
<accession>A0A0D2LX92</accession>
<dbReference type="KEGG" id="mng:MNEG_11909"/>
<keyword evidence="8" id="KW-0443">Lipid metabolism</keyword>
<dbReference type="InterPro" id="IPR004570">
    <property type="entry name" value="Phosphatidylglycerol_P_synth"/>
</dbReference>
<dbReference type="GO" id="GO:0016020">
    <property type="term" value="C:membrane"/>
    <property type="evidence" value="ECO:0007669"/>
    <property type="project" value="UniProtKB-SubCell"/>
</dbReference>
<protein>
    <submittedName>
        <fullName evidence="14">CDP-diacylglycerol--glycerol-3-phosphate 3-phosphatidyltransferase</fullName>
        <ecNumber evidence="14">2.7.8.5</ecNumber>
    </submittedName>
</protein>
<evidence type="ECO:0000256" key="7">
    <source>
        <dbReference type="ARBA" id="ARBA00022989"/>
    </source>
</evidence>
<dbReference type="Pfam" id="PF01066">
    <property type="entry name" value="CDP-OH_P_transf"/>
    <property type="match status" value="1"/>
</dbReference>
<dbReference type="InterPro" id="IPR043130">
    <property type="entry name" value="CDP-OH_PTrfase_TM_dom"/>
</dbReference>
<reference evidence="14 15" key="1">
    <citation type="journal article" date="2013" name="BMC Genomics">
        <title>Reconstruction of the lipid metabolism for the microalga Monoraphidium neglectum from its genome sequence reveals characteristics suitable for biofuel production.</title>
        <authorList>
            <person name="Bogen C."/>
            <person name="Al-Dilaimi A."/>
            <person name="Albersmeier A."/>
            <person name="Wichmann J."/>
            <person name="Grundmann M."/>
            <person name="Rupp O."/>
            <person name="Lauersen K.J."/>
            <person name="Blifernez-Klassen O."/>
            <person name="Kalinowski J."/>
            <person name="Goesmann A."/>
            <person name="Mussgnug J.H."/>
            <person name="Kruse O."/>
        </authorList>
    </citation>
    <scope>NUCLEOTIDE SEQUENCE [LARGE SCALE GENOMIC DNA]</scope>
    <source>
        <strain evidence="14 15">SAG 48.87</strain>
    </source>
</reference>
<dbReference type="InterPro" id="IPR050324">
    <property type="entry name" value="CDP-alcohol_PTase-I"/>
</dbReference>
<dbReference type="GeneID" id="25729218"/>
<evidence type="ECO:0000256" key="3">
    <source>
        <dbReference type="ARBA" id="ARBA00010441"/>
    </source>
</evidence>
<evidence type="ECO:0000256" key="2">
    <source>
        <dbReference type="ARBA" id="ARBA00004141"/>
    </source>
</evidence>
<organism evidence="14 15">
    <name type="scientific">Monoraphidium neglectum</name>
    <dbReference type="NCBI Taxonomy" id="145388"/>
    <lineage>
        <taxon>Eukaryota</taxon>
        <taxon>Viridiplantae</taxon>
        <taxon>Chlorophyta</taxon>
        <taxon>core chlorophytes</taxon>
        <taxon>Chlorophyceae</taxon>
        <taxon>CS clade</taxon>
        <taxon>Sphaeropleales</taxon>
        <taxon>Selenastraceae</taxon>
        <taxon>Monoraphidium</taxon>
    </lineage>
</organism>
<sequence length="219" mass="23406">MSKPTASCCEQNVPNVLTFARLVAVPVLVAVWFAPLATAALWCAILFVAASFTDWLDGYIARKFEIVTTFGAFLDPVADKIMVTSALILLSLSPPSPIKPEQMAAPVMLIICREITMSALREWAAAAGGGAHKAVKVNALGKWKTALQMTAMSLLLFGRDDTVVPSIWAAAHVTQTGVVCASFVLLWGAAGLALWSLSAYFVNVWSHFVMPQPAAKKVA</sequence>
<evidence type="ECO:0000256" key="11">
    <source>
        <dbReference type="ARBA" id="ARBA00023264"/>
    </source>
</evidence>
<evidence type="ECO:0000256" key="10">
    <source>
        <dbReference type="ARBA" id="ARBA00023209"/>
    </source>
</evidence>
<dbReference type="GO" id="GO:0045995">
    <property type="term" value="P:regulation of embryonic development"/>
    <property type="evidence" value="ECO:0007669"/>
    <property type="project" value="UniProtKB-ARBA"/>
</dbReference>
<name>A0A0D2LX92_9CHLO</name>
<evidence type="ECO:0000256" key="6">
    <source>
        <dbReference type="ARBA" id="ARBA00022692"/>
    </source>
</evidence>
<evidence type="ECO:0000256" key="9">
    <source>
        <dbReference type="ARBA" id="ARBA00023136"/>
    </source>
</evidence>
<comment type="subcellular location">
    <subcellularLocation>
        <location evidence="2">Membrane</location>
        <topology evidence="2">Multi-pass membrane protein</topology>
    </subcellularLocation>
</comment>
<dbReference type="PROSITE" id="PS00379">
    <property type="entry name" value="CDP_ALCOHOL_P_TRANSF"/>
    <property type="match status" value="1"/>
</dbReference>
<dbReference type="GO" id="GO:0030145">
    <property type="term" value="F:manganese ion binding"/>
    <property type="evidence" value="ECO:0007669"/>
    <property type="project" value="UniProtKB-ARBA"/>
</dbReference>
<dbReference type="GO" id="GO:0006655">
    <property type="term" value="P:phosphatidylglycerol biosynthetic process"/>
    <property type="evidence" value="ECO:0007669"/>
    <property type="project" value="UniProtKB-ARBA"/>
</dbReference>
<evidence type="ECO:0000256" key="12">
    <source>
        <dbReference type="RuleBase" id="RU003750"/>
    </source>
</evidence>
<dbReference type="EC" id="2.7.8.5" evidence="14"/>
<evidence type="ECO:0000313" key="15">
    <source>
        <dbReference type="Proteomes" id="UP000054498"/>
    </source>
</evidence>
<keyword evidence="6 13" id="KW-0812">Transmembrane</keyword>